<evidence type="ECO:0000313" key="1">
    <source>
        <dbReference type="EMBL" id="TQD50959.1"/>
    </source>
</evidence>
<organism evidence="1 2">
    <name type="scientific">Marilutibacter aestuarii</name>
    <dbReference type="NCBI Taxonomy" id="1706195"/>
    <lineage>
        <taxon>Bacteria</taxon>
        <taxon>Pseudomonadati</taxon>
        <taxon>Pseudomonadota</taxon>
        <taxon>Gammaproteobacteria</taxon>
        <taxon>Lysobacterales</taxon>
        <taxon>Lysobacteraceae</taxon>
        <taxon>Marilutibacter</taxon>
    </lineage>
</organism>
<dbReference type="AlphaFoldDB" id="A0A508AMD5"/>
<dbReference type="OrthoDB" id="9814566at2"/>
<dbReference type="PIRSF" id="PIRSF037225">
    <property type="entry name" value="UCP037225"/>
    <property type="match status" value="1"/>
</dbReference>
<accession>A0A508AMD5</accession>
<dbReference type="Proteomes" id="UP000318212">
    <property type="component" value="Unassembled WGS sequence"/>
</dbReference>
<dbReference type="Pfam" id="PF14255">
    <property type="entry name" value="Zn_ribbon_21"/>
    <property type="match status" value="1"/>
</dbReference>
<comment type="caution">
    <text evidence="1">The sequence shown here is derived from an EMBL/GenBank/DDBJ whole genome shotgun (WGS) entry which is preliminary data.</text>
</comment>
<gene>
    <name evidence="1" type="ORF">FKV25_02875</name>
</gene>
<proteinExistence type="predicted"/>
<dbReference type="InterPro" id="IPR025990">
    <property type="entry name" value="zinc_ribbon_bacterial"/>
</dbReference>
<evidence type="ECO:0000313" key="2">
    <source>
        <dbReference type="Proteomes" id="UP000318212"/>
    </source>
</evidence>
<keyword evidence="2" id="KW-1185">Reference proteome</keyword>
<sequence length="62" mass="6678">MLPTAEVHCPYCGEPLELLLDVSSGTQRYIEDCQVCCRPINVTASVDEDGAVHVDVAAEDEA</sequence>
<protein>
    <submittedName>
        <fullName evidence="1">CPXCG motif-containing cysteine-rich protein</fullName>
    </submittedName>
</protein>
<name>A0A508AMD5_9GAMM</name>
<reference evidence="1 2" key="1">
    <citation type="submission" date="2019-06" db="EMBL/GenBank/DDBJ databases">
        <title>Lysobacter alkalisoli sp. nov. isolated from saline soil.</title>
        <authorList>
            <person name="Sun J.-Q."/>
            <person name="Xu L."/>
        </authorList>
    </citation>
    <scope>NUCLEOTIDE SEQUENCE [LARGE SCALE GENOMIC DNA]</scope>
    <source>
        <strain evidence="1 2">JCM 31130</strain>
    </source>
</reference>
<dbReference type="EMBL" id="VICE01000023">
    <property type="protein sequence ID" value="TQD50959.1"/>
    <property type="molecule type" value="Genomic_DNA"/>
</dbReference>
<dbReference type="InterPro" id="IPR017143">
    <property type="entry name" value="UCP037225"/>
</dbReference>
<dbReference type="RefSeq" id="WP_141517285.1">
    <property type="nucleotide sequence ID" value="NZ_VICE01000023.1"/>
</dbReference>